<organism evidence="2 3">
    <name type="scientific">Sulfobacillus acidophilus</name>
    <dbReference type="NCBI Taxonomy" id="53633"/>
    <lineage>
        <taxon>Bacteria</taxon>
        <taxon>Bacillati</taxon>
        <taxon>Bacillota</taxon>
        <taxon>Clostridia</taxon>
        <taxon>Eubacteriales</taxon>
        <taxon>Clostridiales Family XVII. Incertae Sedis</taxon>
        <taxon>Sulfobacillus</taxon>
    </lineage>
</organism>
<gene>
    <name evidence="2" type="ORF">C7B45_09960</name>
</gene>
<comment type="caution">
    <text evidence="2">The sequence shown here is derived from an EMBL/GenBank/DDBJ whole genome shotgun (WGS) entry which is preliminary data.</text>
</comment>
<dbReference type="EMBL" id="PXYV01000030">
    <property type="protein sequence ID" value="PSR21633.1"/>
    <property type="molecule type" value="Genomic_DNA"/>
</dbReference>
<protein>
    <submittedName>
        <fullName evidence="2">PIN domain-containing protein</fullName>
    </submittedName>
</protein>
<reference evidence="2 3" key="1">
    <citation type="journal article" date="2014" name="BMC Genomics">
        <title>Comparison of environmental and isolate Sulfobacillus genomes reveals diverse carbon, sulfur, nitrogen, and hydrogen metabolisms.</title>
        <authorList>
            <person name="Justice N.B."/>
            <person name="Norman A."/>
            <person name="Brown C.T."/>
            <person name="Singh A."/>
            <person name="Thomas B.C."/>
            <person name="Banfield J.F."/>
        </authorList>
    </citation>
    <scope>NUCLEOTIDE SEQUENCE [LARGE SCALE GENOMIC DNA]</scope>
    <source>
        <strain evidence="2">AMDSBA3</strain>
    </source>
</reference>
<dbReference type="Pfam" id="PF26343">
    <property type="entry name" value="VapC50_C"/>
    <property type="match status" value="1"/>
</dbReference>
<dbReference type="InterPro" id="IPR029060">
    <property type="entry name" value="PIN-like_dom_sf"/>
</dbReference>
<evidence type="ECO:0000313" key="2">
    <source>
        <dbReference type="EMBL" id="PSR21633.1"/>
    </source>
</evidence>
<feature type="domain" description="VapC50 C-terminal" evidence="1">
    <location>
        <begin position="129"/>
        <end position="177"/>
    </location>
</feature>
<accession>A0A2T2WHB9</accession>
<proteinExistence type="predicted"/>
<dbReference type="SUPFAM" id="SSF88723">
    <property type="entry name" value="PIN domain-like"/>
    <property type="match status" value="1"/>
</dbReference>
<dbReference type="InterPro" id="IPR058652">
    <property type="entry name" value="VapC50_C"/>
</dbReference>
<sequence length="195" mass="22081">MAFTVFVDACVLFSAAQRDILLRMAGIDVFRVKWSDDVLVETSRNLQRQRGLGVSQTDRLIHRMTQAFPDACVSQERYASLIESMPVNPKDRHVLAAAIVARVDVLVTWNVTDFPLTACASYGIDIQTPDNFLVTQAKLAPQSVLDALDSLIRDLRKPLITISQWLEQQEDSLPQFVCWVRDQYRDSSDIDDFCS</sequence>
<dbReference type="AlphaFoldDB" id="A0A2T2WHB9"/>
<evidence type="ECO:0000259" key="1">
    <source>
        <dbReference type="Pfam" id="PF26343"/>
    </source>
</evidence>
<dbReference type="Proteomes" id="UP000241848">
    <property type="component" value="Unassembled WGS sequence"/>
</dbReference>
<evidence type="ECO:0000313" key="3">
    <source>
        <dbReference type="Proteomes" id="UP000241848"/>
    </source>
</evidence>
<name>A0A2T2WHB9_9FIRM</name>